<protein>
    <submittedName>
        <fullName evidence="1">Uncharacterized protein</fullName>
    </submittedName>
</protein>
<evidence type="ECO:0000313" key="2">
    <source>
        <dbReference type="Proteomes" id="UP001190926"/>
    </source>
</evidence>
<evidence type="ECO:0000313" key="1">
    <source>
        <dbReference type="EMBL" id="KAH6820225.1"/>
    </source>
</evidence>
<proteinExistence type="predicted"/>
<dbReference type="GO" id="GO:0005634">
    <property type="term" value="C:nucleus"/>
    <property type="evidence" value="ECO:0007669"/>
    <property type="project" value="TreeGrafter"/>
</dbReference>
<reference evidence="1 2" key="1">
    <citation type="journal article" date="2021" name="Nat. Commun.">
        <title>Incipient diploidization of the medicinal plant Perilla within 10,000 years.</title>
        <authorList>
            <person name="Zhang Y."/>
            <person name="Shen Q."/>
            <person name="Leng L."/>
            <person name="Zhang D."/>
            <person name="Chen S."/>
            <person name="Shi Y."/>
            <person name="Ning Z."/>
            <person name="Chen S."/>
        </authorList>
    </citation>
    <scope>NUCLEOTIDE SEQUENCE [LARGE SCALE GENOMIC DNA]</scope>
    <source>
        <strain evidence="2">cv. PC099</strain>
    </source>
</reference>
<comment type="caution">
    <text evidence="1">The sequence shown here is derived from an EMBL/GenBank/DDBJ whole genome shotgun (WGS) entry which is preliminary data.</text>
</comment>
<keyword evidence="2" id="KW-1185">Reference proteome</keyword>
<dbReference type="AlphaFoldDB" id="A0AAD4NZ63"/>
<dbReference type="Proteomes" id="UP001190926">
    <property type="component" value="Unassembled WGS sequence"/>
</dbReference>
<organism evidence="1 2">
    <name type="scientific">Perilla frutescens var. hirtella</name>
    <name type="common">Perilla citriodora</name>
    <name type="synonym">Perilla setoyensis</name>
    <dbReference type="NCBI Taxonomy" id="608512"/>
    <lineage>
        <taxon>Eukaryota</taxon>
        <taxon>Viridiplantae</taxon>
        <taxon>Streptophyta</taxon>
        <taxon>Embryophyta</taxon>
        <taxon>Tracheophyta</taxon>
        <taxon>Spermatophyta</taxon>
        <taxon>Magnoliopsida</taxon>
        <taxon>eudicotyledons</taxon>
        <taxon>Gunneridae</taxon>
        <taxon>Pentapetalae</taxon>
        <taxon>asterids</taxon>
        <taxon>lamiids</taxon>
        <taxon>Lamiales</taxon>
        <taxon>Lamiaceae</taxon>
        <taxon>Nepetoideae</taxon>
        <taxon>Elsholtzieae</taxon>
        <taxon>Perilla</taxon>
    </lineage>
</organism>
<dbReference type="PANTHER" id="PTHR14091:SF0">
    <property type="entry name" value="PERIODIC TRYPTOPHAN PROTEIN 1 HOMOLOG"/>
    <property type="match status" value="1"/>
</dbReference>
<dbReference type="PANTHER" id="PTHR14091">
    <property type="entry name" value="PERIODIC TRYPTOPHAN PROTEIN 1"/>
    <property type="match status" value="1"/>
</dbReference>
<gene>
    <name evidence="1" type="ORF">C2S53_003461</name>
</gene>
<name>A0AAD4NZ63_PERFH</name>
<accession>A0AAD4NZ63</accession>
<dbReference type="EMBL" id="SDAM02004199">
    <property type="protein sequence ID" value="KAH6820225.1"/>
    <property type="molecule type" value="Genomic_DNA"/>
</dbReference>
<dbReference type="GO" id="GO:0006364">
    <property type="term" value="P:rRNA processing"/>
    <property type="evidence" value="ECO:0007669"/>
    <property type="project" value="InterPro"/>
</dbReference>
<dbReference type="InterPro" id="IPR044285">
    <property type="entry name" value="PWP1"/>
</dbReference>
<sequence length="134" mass="14941">MIAAISWVPKGVSKSVHTAKAPPSKEEIEKIKSNVLEIRLDELRSASKSVKPETDSLTEVKELDMDNYDEEDDGVELFGSGLSNLYYPSNNMDPYLKDGDEDSEEEEDIIIKPEDGVIVCARNEDDVSHLEACH</sequence>